<dbReference type="Gene3D" id="2.60.40.640">
    <property type="match status" value="1"/>
</dbReference>
<dbReference type="PANTHER" id="PTHR31904:SF1">
    <property type="entry name" value="BYPASS OF STOP CODON PROTEIN 5-RELATED"/>
    <property type="match status" value="1"/>
</dbReference>
<evidence type="ECO:0000313" key="2">
    <source>
        <dbReference type="EMBL" id="KAI1855841.1"/>
    </source>
</evidence>
<dbReference type="InterPro" id="IPR039634">
    <property type="entry name" value="Bul1-like"/>
</dbReference>
<reference evidence="2" key="1">
    <citation type="submission" date="2021-03" db="EMBL/GenBank/DDBJ databases">
        <title>Revisited historic fungal species revealed as producer of novel bioactive compounds through whole genome sequencing and comparative genomics.</title>
        <authorList>
            <person name="Vignolle G.A."/>
            <person name="Hochenegger N."/>
            <person name="Mach R.L."/>
            <person name="Mach-Aigner A.R."/>
            <person name="Javad Rahimi M."/>
            <person name="Salim K.A."/>
            <person name="Chan C.M."/>
            <person name="Lim L.B.L."/>
            <person name="Cai F."/>
            <person name="Druzhinina I.S."/>
            <person name="U'Ren J.M."/>
            <person name="Derntl C."/>
        </authorList>
    </citation>
    <scope>NUCLEOTIDE SEQUENCE</scope>
    <source>
        <strain evidence="2">TUCIM 5799</strain>
    </source>
</reference>
<evidence type="ECO:0000256" key="1">
    <source>
        <dbReference type="SAM" id="MobiDB-lite"/>
    </source>
</evidence>
<gene>
    <name evidence="2" type="ORF">JX265_012104</name>
</gene>
<dbReference type="EMBL" id="JAFIMR010000049">
    <property type="protein sequence ID" value="KAI1855841.1"/>
    <property type="molecule type" value="Genomic_DNA"/>
</dbReference>
<evidence type="ECO:0000313" key="3">
    <source>
        <dbReference type="Proteomes" id="UP000829685"/>
    </source>
</evidence>
<sequence>MLFAASTSSASSSDVSTLGSLNHRLLGHKSTMKIQLDNYYTNRVYTSSSRLSGHVAIEVGKDTHFDKVQILLLGTSRTRVDNVHHPQLTSHTFLKLEMPIPEASYPIPRLYEAGRIYNIPFNFTIPSQLTINACNHNIDTNAVHENHVCLPPSMGSWGGKDDFSPEMAHVDYSIVARLLGEEGESGKRFRIMEASQSVRVLPAYSEQPPLDITAHDKLYKMSKTKNLRKSILSAKAGTITVSAKQPGAVFLSPDGASASNSKAQLELVFEPASSQTLPPTPTGVTTKVTALTYFSSGAINGFPNMGDWVRSFGADSRGSYPCTTSLKSTAAQPVKWQQHIKHQARRDSGYASDSNSDSEHSSDQNRRRGSKSSHKGASPIYHTTTLQVPLDLPVHKKMFIPSFHSCILSRVYILWITVSLSTGGSSSSINLALPLQVGVHREDASTNPTGLPSFEVAIEDAEADDHLRPRTLRVPDVEFERHALPGYADVIAGRTAIAN</sequence>
<protein>
    <recommendedName>
        <fullName evidence="4">Arrestin</fullName>
    </recommendedName>
</protein>
<name>A0A9Q0AJX0_9PEZI</name>
<dbReference type="PANTHER" id="PTHR31904">
    <property type="entry name" value="BYPASS OF STOP CODON PROTEIN 5-RELATED"/>
    <property type="match status" value="1"/>
</dbReference>
<proteinExistence type="predicted"/>
<accession>A0A9Q0AJX0</accession>
<evidence type="ECO:0008006" key="4">
    <source>
        <dbReference type="Google" id="ProtNLM"/>
    </source>
</evidence>
<keyword evidence="3" id="KW-1185">Reference proteome</keyword>
<comment type="caution">
    <text evidence="2">The sequence shown here is derived from an EMBL/GenBank/DDBJ whole genome shotgun (WGS) entry which is preliminary data.</text>
</comment>
<feature type="compositionally biased region" description="Basic and acidic residues" evidence="1">
    <location>
        <begin position="357"/>
        <end position="366"/>
    </location>
</feature>
<organism evidence="2 3">
    <name type="scientific">Neoarthrinium moseri</name>
    <dbReference type="NCBI Taxonomy" id="1658444"/>
    <lineage>
        <taxon>Eukaryota</taxon>
        <taxon>Fungi</taxon>
        <taxon>Dikarya</taxon>
        <taxon>Ascomycota</taxon>
        <taxon>Pezizomycotina</taxon>
        <taxon>Sordariomycetes</taxon>
        <taxon>Xylariomycetidae</taxon>
        <taxon>Amphisphaeriales</taxon>
        <taxon>Apiosporaceae</taxon>
        <taxon>Neoarthrinium</taxon>
    </lineage>
</organism>
<dbReference type="AlphaFoldDB" id="A0A9Q0AJX0"/>
<dbReference type="OrthoDB" id="2283785at2759"/>
<dbReference type="Proteomes" id="UP000829685">
    <property type="component" value="Unassembled WGS sequence"/>
</dbReference>
<dbReference type="InterPro" id="IPR014752">
    <property type="entry name" value="Arrestin-like_C"/>
</dbReference>
<feature type="region of interest" description="Disordered" evidence="1">
    <location>
        <begin position="333"/>
        <end position="380"/>
    </location>
</feature>